<dbReference type="EMBL" id="FOMX01000004">
    <property type="protein sequence ID" value="SFD75820.1"/>
    <property type="molecule type" value="Genomic_DNA"/>
</dbReference>
<gene>
    <name evidence="3" type="ORF">SAMN02745121_01408</name>
</gene>
<evidence type="ECO:0000313" key="3">
    <source>
        <dbReference type="EMBL" id="SFD75820.1"/>
    </source>
</evidence>
<organism evidence="3 4">
    <name type="scientific">Nannocystis exedens</name>
    <dbReference type="NCBI Taxonomy" id="54"/>
    <lineage>
        <taxon>Bacteria</taxon>
        <taxon>Pseudomonadati</taxon>
        <taxon>Myxococcota</taxon>
        <taxon>Polyangia</taxon>
        <taxon>Nannocystales</taxon>
        <taxon>Nannocystaceae</taxon>
        <taxon>Nannocystis</taxon>
    </lineage>
</organism>
<keyword evidence="2" id="KW-0812">Transmembrane</keyword>
<keyword evidence="2" id="KW-0472">Membrane</keyword>
<evidence type="ECO:0000256" key="1">
    <source>
        <dbReference type="SAM" id="MobiDB-lite"/>
    </source>
</evidence>
<dbReference type="AlphaFoldDB" id="A0A1I1V656"/>
<keyword evidence="2" id="KW-1133">Transmembrane helix</keyword>
<feature type="compositionally biased region" description="Basic and acidic residues" evidence="1">
    <location>
        <begin position="159"/>
        <end position="174"/>
    </location>
</feature>
<feature type="region of interest" description="Disordered" evidence="1">
    <location>
        <begin position="99"/>
        <end position="174"/>
    </location>
</feature>
<name>A0A1I1V656_9BACT</name>
<dbReference type="RefSeq" id="WP_143140292.1">
    <property type="nucleotide sequence ID" value="NZ_FOMX01000004.1"/>
</dbReference>
<dbReference type="Proteomes" id="UP000199400">
    <property type="component" value="Unassembled WGS sequence"/>
</dbReference>
<reference evidence="4" key="1">
    <citation type="submission" date="2016-10" db="EMBL/GenBank/DDBJ databases">
        <authorList>
            <person name="Varghese N."/>
            <person name="Submissions S."/>
        </authorList>
    </citation>
    <scope>NUCLEOTIDE SEQUENCE [LARGE SCALE GENOMIC DNA]</scope>
    <source>
        <strain evidence="4">ATCC 25963</strain>
    </source>
</reference>
<evidence type="ECO:0000256" key="2">
    <source>
        <dbReference type="SAM" id="Phobius"/>
    </source>
</evidence>
<dbReference type="STRING" id="54.SAMN02745121_01408"/>
<feature type="transmembrane region" description="Helical" evidence="2">
    <location>
        <begin position="71"/>
        <end position="92"/>
    </location>
</feature>
<accession>A0A1I1V656</accession>
<proteinExistence type="predicted"/>
<feature type="compositionally biased region" description="Pro residues" evidence="1">
    <location>
        <begin position="111"/>
        <end position="127"/>
    </location>
</feature>
<evidence type="ECO:0000313" key="4">
    <source>
        <dbReference type="Proteomes" id="UP000199400"/>
    </source>
</evidence>
<sequence>MAQILRRFSEAELRAAVYRELPELLADLPGPGASFRDVAFALVRAAKSRGYVPDLEILIASRKRPAAGLRAALVGVLVLVGAGAVFMAGRAVPAAPSDSQTSVEAAAPMHVEPPPTSPVAGPEPRPAAVPVSTARSPRTRRKEAVAPEPKSAPVPTASPEHDETREPASGRADCRGWSCRLSADSGQFHHSEEFCVVPAAGAEMKRCIIHGELLYPASTVECDLSEARLTGEMRWQRCRGEL</sequence>
<protein>
    <submittedName>
        <fullName evidence="3">Uncharacterized protein</fullName>
    </submittedName>
</protein>
<keyword evidence="4" id="KW-1185">Reference proteome</keyword>